<dbReference type="PANTHER" id="PTHR39338">
    <property type="entry name" value="BLL5662 PROTEIN-RELATED"/>
    <property type="match status" value="1"/>
</dbReference>
<dbReference type="EMBL" id="AHNY02000107">
    <property type="protein sequence ID" value="EMY25997.1"/>
    <property type="molecule type" value="Genomic_DNA"/>
</dbReference>
<evidence type="ECO:0000256" key="1">
    <source>
        <dbReference type="SAM" id="MobiDB-lite"/>
    </source>
</evidence>
<dbReference type="BioCyc" id="LINT1085541:G11IQ-4910-MONOMER"/>
<proteinExistence type="predicted"/>
<comment type="caution">
    <text evidence="2">The sequence shown here is derived from an EMBL/GenBank/DDBJ whole genome shotgun (WGS) entry which is preliminary data.</text>
</comment>
<evidence type="ECO:0008006" key="4">
    <source>
        <dbReference type="Google" id="ProtNLM"/>
    </source>
</evidence>
<name>N1UM92_LEPIR</name>
<protein>
    <recommendedName>
        <fullName evidence="4">VWA containing CoxE family protein</fullName>
    </recommendedName>
</protein>
<feature type="region of interest" description="Disordered" evidence="1">
    <location>
        <begin position="119"/>
        <end position="152"/>
    </location>
</feature>
<organism evidence="2 3">
    <name type="scientific">Leptospira interrogans serovar Australis str. 200703203</name>
    <dbReference type="NCBI Taxonomy" id="1085541"/>
    <lineage>
        <taxon>Bacteria</taxon>
        <taxon>Pseudomonadati</taxon>
        <taxon>Spirochaetota</taxon>
        <taxon>Spirochaetia</taxon>
        <taxon>Leptospirales</taxon>
        <taxon>Leptospiraceae</taxon>
        <taxon>Leptospira</taxon>
    </lineage>
</organism>
<feature type="compositionally biased region" description="Gly residues" evidence="1">
    <location>
        <begin position="131"/>
        <end position="144"/>
    </location>
</feature>
<reference evidence="2 3" key="1">
    <citation type="submission" date="2013-02" db="EMBL/GenBank/DDBJ databases">
        <authorList>
            <person name="Harkins D.M."/>
            <person name="Durkin A.S."/>
            <person name="Brinkac L.M."/>
            <person name="Haft D.H."/>
            <person name="Selengut J.D."/>
            <person name="Sanka R."/>
            <person name="DePew J."/>
            <person name="Purushe J."/>
            <person name="Picardeau M."/>
            <person name="Werts C."/>
            <person name="Goarant C."/>
            <person name="Vinetz J.M."/>
            <person name="Sutton G.G."/>
            <person name="Nierman W.C."/>
            <person name="Fouts D.E."/>
        </authorList>
    </citation>
    <scope>NUCLEOTIDE SEQUENCE [LARGE SCALE GENOMIC DNA]</scope>
    <source>
        <strain evidence="2 3">200703203</strain>
    </source>
</reference>
<evidence type="ECO:0000313" key="3">
    <source>
        <dbReference type="Proteomes" id="UP000012220"/>
    </source>
</evidence>
<dbReference type="AlphaFoldDB" id="N1UM92"/>
<dbReference type="PANTHER" id="PTHR39338:SF7">
    <property type="entry name" value="BLL6692 PROTEIN"/>
    <property type="match status" value="1"/>
</dbReference>
<dbReference type="Proteomes" id="UP000012220">
    <property type="component" value="Unassembled WGS sequence"/>
</dbReference>
<evidence type="ECO:0000313" key="2">
    <source>
        <dbReference type="EMBL" id="EMY25997.1"/>
    </source>
</evidence>
<gene>
    <name evidence="2" type="ORF">LEP1GSC115_3388</name>
</gene>
<sequence>MFIQFFYRLKAEGIPVTTGEFLDFLKFIDYYTTHKKAWIGLNELYRFSRACMVKDIKYFDAFDLVFSEIFGERGALKPELKQELFNWLNEIFDNPNKLPPSLIPPDQLLEELKKRLEEQKGEHHGGNKWVGTGGSSPFGHGGKNPEGVRIDGEAGNRSAIFQALERRYREYRTDEQLDIRQIKTALKKLRNLRKEGVSEFHLPKTIDSTCKNAGDIQIEFERSRKNGLKVLLLMDTGGSMTSHAERVNKLFSASHQINHFKEFHYYYFHNIIYDAVYPKANMRTPISLQRMFKKHSEDTKLILIGDAYMAPYELLDSTYGYYHSRFRMDFRLPENPESGLDSLKKIRRHFRDSIWLNPEPIKYWDAPTIQEIGNQVPMYFLSLDGLEKGIKNYLIKIKSYIF</sequence>
<accession>N1UM92</accession>